<sequence>MMFACALPLMIWGDAVLYAVHILNRSPTRANAKRASPLEVLTGKTPDLRGIVVFGSQCSVYRDPRKNSLLQRSGRAIIFSVSEETKGYKLLLPRDNKVVVMHHIKNIKTLTEAQNAQLQRAMDVGDRAGGQEETDAPAAAVANDVRAEGKRETRKSRKRWTRAAHRTRGALKRAEAAARQEETAASGEVLMRSGKREGWEKAMQEEIASLEANDIWTITRRTAGQHALHTKWVYKTNTDAQGDLERLKARLVVYRNEQVLGVDYTLTLAAVMDLSTIKVILALAATWGVPAKHGDIPNAYVKTDKEPHLRIYLQMPHGMPVSKETLQAQGVSNASELVLELRKSLYGLK</sequence>
<feature type="region of interest" description="Disordered" evidence="1">
    <location>
        <begin position="144"/>
        <end position="187"/>
    </location>
</feature>
<protein>
    <recommendedName>
        <fullName evidence="3">Reverse transcriptase Ty1/copia-type domain-containing protein</fullName>
    </recommendedName>
</protein>
<evidence type="ECO:0000256" key="1">
    <source>
        <dbReference type="SAM" id="MobiDB-lite"/>
    </source>
</evidence>
<evidence type="ECO:0000259" key="3">
    <source>
        <dbReference type="Pfam" id="PF07727"/>
    </source>
</evidence>
<reference evidence="4" key="1">
    <citation type="submission" date="2024-01" db="EMBL/GenBank/DDBJ databases">
        <authorList>
            <person name="Webb A."/>
        </authorList>
    </citation>
    <scope>NUCLEOTIDE SEQUENCE</scope>
    <source>
        <strain evidence="4">Pm1</strain>
    </source>
</reference>
<keyword evidence="2" id="KW-0732">Signal</keyword>
<dbReference type="InterPro" id="IPR013103">
    <property type="entry name" value="RVT_2"/>
</dbReference>
<feature type="signal peptide" evidence="2">
    <location>
        <begin position="1"/>
        <end position="19"/>
    </location>
</feature>
<proteinExistence type="predicted"/>
<accession>A0AAV1TBZ6</accession>
<dbReference type="Proteomes" id="UP001162060">
    <property type="component" value="Unassembled WGS sequence"/>
</dbReference>
<evidence type="ECO:0000313" key="4">
    <source>
        <dbReference type="EMBL" id="CAK7913727.1"/>
    </source>
</evidence>
<dbReference type="AlphaFoldDB" id="A0AAV1TBZ6"/>
<organism evidence="4 5">
    <name type="scientific">Peronospora matthiolae</name>
    <dbReference type="NCBI Taxonomy" id="2874970"/>
    <lineage>
        <taxon>Eukaryota</taxon>
        <taxon>Sar</taxon>
        <taxon>Stramenopiles</taxon>
        <taxon>Oomycota</taxon>
        <taxon>Peronosporomycetes</taxon>
        <taxon>Peronosporales</taxon>
        <taxon>Peronosporaceae</taxon>
        <taxon>Peronospora</taxon>
    </lineage>
</organism>
<comment type="caution">
    <text evidence="4">The sequence shown here is derived from an EMBL/GenBank/DDBJ whole genome shotgun (WGS) entry which is preliminary data.</text>
</comment>
<name>A0AAV1TBZ6_9STRA</name>
<evidence type="ECO:0000313" key="5">
    <source>
        <dbReference type="Proteomes" id="UP001162060"/>
    </source>
</evidence>
<feature type="compositionally biased region" description="Basic and acidic residues" evidence="1">
    <location>
        <begin position="172"/>
        <end position="182"/>
    </location>
</feature>
<feature type="domain" description="Reverse transcriptase Ty1/copia-type" evidence="3">
    <location>
        <begin position="213"/>
        <end position="349"/>
    </location>
</feature>
<evidence type="ECO:0000256" key="2">
    <source>
        <dbReference type="SAM" id="SignalP"/>
    </source>
</evidence>
<gene>
    <name evidence="4" type="ORF">PM001_LOCUS4820</name>
</gene>
<dbReference type="EMBL" id="CAKLBY020000039">
    <property type="protein sequence ID" value="CAK7913727.1"/>
    <property type="molecule type" value="Genomic_DNA"/>
</dbReference>
<dbReference type="Pfam" id="PF07727">
    <property type="entry name" value="RVT_2"/>
    <property type="match status" value="1"/>
</dbReference>
<feature type="compositionally biased region" description="Basic residues" evidence="1">
    <location>
        <begin position="152"/>
        <end position="171"/>
    </location>
</feature>
<feature type="chain" id="PRO_5043920429" description="Reverse transcriptase Ty1/copia-type domain-containing protein" evidence="2">
    <location>
        <begin position="20"/>
        <end position="349"/>
    </location>
</feature>